<reference evidence="2 3" key="1">
    <citation type="journal article" date="2023" name="Microb. Genom.">
        <title>Mesoterricola silvestris gen. nov., sp. nov., Mesoterricola sediminis sp. nov., Geothrix oryzae sp. nov., Geothrix edaphica sp. nov., Geothrix rubra sp. nov., and Geothrix limicola sp. nov., six novel members of Acidobacteriota isolated from soils.</title>
        <authorList>
            <person name="Weisberg A.J."/>
            <person name="Pearce E."/>
            <person name="Kramer C.G."/>
            <person name="Chang J.H."/>
            <person name="Clarke C.R."/>
        </authorList>
    </citation>
    <scope>NUCLEOTIDE SEQUENCE [LARGE SCALE GENOMIC DNA]</scope>
    <source>
        <strain evidence="2 3">NRRL_B-2795</strain>
    </source>
</reference>
<evidence type="ECO:0000256" key="1">
    <source>
        <dbReference type="SAM" id="MobiDB-lite"/>
    </source>
</evidence>
<name>A0ABU4L432_9ACTN</name>
<comment type="caution">
    <text evidence="2">The sequence shown here is derived from an EMBL/GenBank/DDBJ whole genome shotgun (WGS) entry which is preliminary data.</text>
</comment>
<evidence type="ECO:0000313" key="3">
    <source>
        <dbReference type="Proteomes" id="UP001271723"/>
    </source>
</evidence>
<organism evidence="2 3">
    <name type="scientific">Streptomyces griseiscabiei</name>
    <dbReference type="NCBI Taxonomy" id="2993540"/>
    <lineage>
        <taxon>Bacteria</taxon>
        <taxon>Bacillati</taxon>
        <taxon>Actinomycetota</taxon>
        <taxon>Actinomycetes</taxon>
        <taxon>Kitasatosporales</taxon>
        <taxon>Streptomycetaceae</taxon>
        <taxon>Streptomyces</taxon>
    </lineage>
</organism>
<accession>A0ABU4L432</accession>
<protein>
    <submittedName>
        <fullName evidence="2">Uncharacterized protein</fullName>
    </submittedName>
</protein>
<feature type="region of interest" description="Disordered" evidence="1">
    <location>
        <begin position="54"/>
        <end position="78"/>
    </location>
</feature>
<keyword evidence="3" id="KW-1185">Reference proteome</keyword>
<dbReference type="Proteomes" id="UP001271723">
    <property type="component" value="Unassembled WGS sequence"/>
</dbReference>
<evidence type="ECO:0000313" key="2">
    <source>
        <dbReference type="EMBL" id="MDX2910467.1"/>
    </source>
</evidence>
<sequence length="123" mass="13220">MTTTEPLWGPAALQAGLQAVGYAPREQNGFIVFDYTVEAGPYAGQTVKIGLPTAADFPTTPPSGPHVSPRLGHPHGAVHPSGLGTEWEYWSRPAANWAADRSVQGYLRHLRTLFAQLDERAAA</sequence>
<gene>
    <name evidence="2" type="ORF">PV517_17365</name>
</gene>
<dbReference type="EMBL" id="JARAVY010000006">
    <property type="protein sequence ID" value="MDX2910467.1"/>
    <property type="molecule type" value="Genomic_DNA"/>
</dbReference>
<dbReference type="RefSeq" id="WP_179203076.1">
    <property type="nucleotide sequence ID" value="NZ_JAGJBZ010000002.1"/>
</dbReference>
<proteinExistence type="predicted"/>